<evidence type="ECO:0000256" key="2">
    <source>
        <dbReference type="ARBA" id="ARBA00022670"/>
    </source>
</evidence>
<organism evidence="8 9">
    <name type="scientific">Candidatus Methylocalor cossyra</name>
    <dbReference type="NCBI Taxonomy" id="3108543"/>
    <lineage>
        <taxon>Bacteria</taxon>
        <taxon>Pseudomonadati</taxon>
        <taxon>Pseudomonadota</taxon>
        <taxon>Gammaproteobacteria</taxon>
        <taxon>Methylococcales</taxon>
        <taxon>Methylococcaceae</taxon>
        <taxon>Candidatus Methylocalor</taxon>
    </lineage>
</organism>
<dbReference type="PANTHER" id="PTHR42987:SF8">
    <property type="entry name" value="PROTEINASE"/>
    <property type="match status" value="1"/>
</dbReference>
<keyword evidence="6" id="KW-1133">Transmembrane helix</keyword>
<sequence>MDMSEDSENPTEARPPRGSSSWERETLEKVLLAAITEQRRARRWGILFKALLAIYAGIALWLLAKPLEGPAIGGGKSHTAVVDVMGLIAPGQPANADNIIQGLRAAAEDAGTRGIVLRMNTPGGSPVQAAYVYEEIRRLKRLKPELPIYAVVADICASGGYYVAAAADKIFVNNASIVGSIGVIMGSFGFVEAMNKLGVERRVLTAGAHKAILDPFEPVDPVAKAHVQQMLDAVHRQFIAAVKQGRGERLKETPELFSGLVWTGADAIQLGLVDELGDIRYVAERVVGAKKMVNFTPERSLMDRLTQRLGAALGQALVSAVTGFAAPPGE</sequence>
<evidence type="ECO:0000256" key="3">
    <source>
        <dbReference type="ARBA" id="ARBA00022801"/>
    </source>
</evidence>
<evidence type="ECO:0000256" key="1">
    <source>
        <dbReference type="ARBA" id="ARBA00008683"/>
    </source>
</evidence>
<accession>A0ABM9NEB4</accession>
<keyword evidence="6" id="KW-0812">Transmembrane</keyword>
<dbReference type="Proteomes" id="UP001497493">
    <property type="component" value="Chromosome"/>
</dbReference>
<keyword evidence="9" id="KW-1185">Reference proteome</keyword>
<keyword evidence="4" id="KW-0720">Serine protease</keyword>
<comment type="similarity">
    <text evidence="1">Belongs to the peptidase S49 family.</text>
</comment>
<dbReference type="SUPFAM" id="SSF52096">
    <property type="entry name" value="ClpP/crotonase"/>
    <property type="match status" value="1"/>
</dbReference>
<feature type="transmembrane region" description="Helical" evidence="6">
    <location>
        <begin position="146"/>
        <end position="164"/>
    </location>
</feature>
<evidence type="ECO:0000256" key="5">
    <source>
        <dbReference type="SAM" id="MobiDB-lite"/>
    </source>
</evidence>
<protein>
    <submittedName>
        <fullName evidence="8">Protease-4</fullName>
    </submittedName>
</protein>
<dbReference type="CDD" id="cd07023">
    <property type="entry name" value="S49_Sppa_N_C"/>
    <property type="match status" value="1"/>
</dbReference>
<dbReference type="GO" id="GO:0008233">
    <property type="term" value="F:peptidase activity"/>
    <property type="evidence" value="ECO:0007669"/>
    <property type="project" value="UniProtKB-KW"/>
</dbReference>
<reference evidence="8 9" key="1">
    <citation type="submission" date="2024-04" db="EMBL/GenBank/DDBJ databases">
        <authorList>
            <person name="Cremers G."/>
        </authorList>
    </citation>
    <scope>NUCLEOTIDE SEQUENCE [LARGE SCALE GENOMIC DNA]</scope>
    <source>
        <strain evidence="8">MeCH1-AG</strain>
    </source>
</reference>
<dbReference type="InterPro" id="IPR004635">
    <property type="entry name" value="Pept_S49_SppA"/>
</dbReference>
<keyword evidence="6" id="KW-0472">Membrane</keyword>
<dbReference type="InterPro" id="IPR047272">
    <property type="entry name" value="S49_SppA_C"/>
</dbReference>
<dbReference type="PANTHER" id="PTHR42987">
    <property type="entry name" value="PEPTIDASE S49"/>
    <property type="match status" value="1"/>
</dbReference>
<evidence type="ECO:0000313" key="9">
    <source>
        <dbReference type="Proteomes" id="UP001497493"/>
    </source>
</evidence>
<keyword evidence="3" id="KW-0378">Hydrolase</keyword>
<dbReference type="EMBL" id="OZ026884">
    <property type="protein sequence ID" value="CAL1238923.1"/>
    <property type="molecule type" value="Genomic_DNA"/>
</dbReference>
<name>A0ABM9NEB4_9GAMM</name>
<feature type="region of interest" description="Disordered" evidence="5">
    <location>
        <begin position="1"/>
        <end position="22"/>
    </location>
</feature>
<dbReference type="InterPro" id="IPR002142">
    <property type="entry name" value="Peptidase_S49"/>
</dbReference>
<dbReference type="Pfam" id="PF01343">
    <property type="entry name" value="Peptidase_S49"/>
    <property type="match status" value="1"/>
</dbReference>
<feature type="transmembrane region" description="Helical" evidence="6">
    <location>
        <begin position="170"/>
        <end position="191"/>
    </location>
</feature>
<evidence type="ECO:0000313" key="8">
    <source>
        <dbReference type="EMBL" id="CAL1238923.1"/>
    </source>
</evidence>
<evidence type="ECO:0000259" key="7">
    <source>
        <dbReference type="Pfam" id="PF01343"/>
    </source>
</evidence>
<dbReference type="NCBIfam" id="TIGR00706">
    <property type="entry name" value="SppA_dom"/>
    <property type="match status" value="1"/>
</dbReference>
<dbReference type="Gene3D" id="6.20.330.10">
    <property type="match status" value="1"/>
</dbReference>
<evidence type="ECO:0000256" key="4">
    <source>
        <dbReference type="ARBA" id="ARBA00022825"/>
    </source>
</evidence>
<proteinExistence type="inferred from homology"/>
<evidence type="ECO:0000256" key="6">
    <source>
        <dbReference type="SAM" id="Phobius"/>
    </source>
</evidence>
<feature type="transmembrane region" description="Helical" evidence="6">
    <location>
        <begin position="46"/>
        <end position="64"/>
    </location>
</feature>
<dbReference type="Gene3D" id="3.90.226.10">
    <property type="entry name" value="2-enoyl-CoA Hydratase, Chain A, domain 1"/>
    <property type="match status" value="1"/>
</dbReference>
<dbReference type="GO" id="GO:0006508">
    <property type="term" value="P:proteolysis"/>
    <property type="evidence" value="ECO:0007669"/>
    <property type="project" value="UniProtKB-KW"/>
</dbReference>
<keyword evidence="2 8" id="KW-0645">Protease</keyword>
<gene>
    <name evidence="8" type="ORF">MECH1_V1_0142</name>
</gene>
<feature type="domain" description="Peptidase S49" evidence="7">
    <location>
        <begin position="142"/>
        <end position="286"/>
    </location>
</feature>
<dbReference type="InterPro" id="IPR029045">
    <property type="entry name" value="ClpP/crotonase-like_dom_sf"/>
</dbReference>